<dbReference type="InterPro" id="IPR037523">
    <property type="entry name" value="VOC_core"/>
</dbReference>
<dbReference type="PROSITE" id="PS51819">
    <property type="entry name" value="VOC"/>
    <property type="match status" value="1"/>
</dbReference>
<keyword evidence="4" id="KW-1185">Reference proteome</keyword>
<protein>
    <recommendedName>
        <fullName evidence="2">VOC domain-containing protein</fullName>
    </recommendedName>
</protein>
<reference evidence="3 4" key="1">
    <citation type="submission" date="2019-07" db="EMBL/GenBank/DDBJ databases">
        <title>Whole genome shotgun sequence of Agrococcus baldri NBRC 103055.</title>
        <authorList>
            <person name="Hosoyama A."/>
            <person name="Uohara A."/>
            <person name="Ohji S."/>
            <person name="Ichikawa N."/>
        </authorList>
    </citation>
    <scope>NUCLEOTIDE SEQUENCE [LARGE SCALE GENOMIC DNA]</scope>
    <source>
        <strain evidence="3 4">NBRC 103055</strain>
    </source>
</reference>
<dbReference type="PANTHER" id="PTHR33993">
    <property type="entry name" value="GLYOXALASE-RELATED"/>
    <property type="match status" value="1"/>
</dbReference>
<feature type="region of interest" description="Disordered" evidence="1">
    <location>
        <begin position="148"/>
        <end position="171"/>
    </location>
</feature>
<sequence length="171" mass="17644">MGSLVVHFEIHASEPQRLIDFYGRLLGWRFTRQGAEPYWIIDTGQGSVQPGPRGEAVPGLGINGGLAQREGAAPATGAPVAGATLVVGVDDADACFARGVELGAAQAVPPYDMAGVGRIAYLVDPDGNVFGLISEVLSDGTSVLAEQAGGLEEPLHGEAQAVDPMRVTPEP</sequence>
<organism evidence="3 4">
    <name type="scientific">Agrococcus baldri</name>
    <dbReference type="NCBI Taxonomy" id="153730"/>
    <lineage>
        <taxon>Bacteria</taxon>
        <taxon>Bacillati</taxon>
        <taxon>Actinomycetota</taxon>
        <taxon>Actinomycetes</taxon>
        <taxon>Micrococcales</taxon>
        <taxon>Microbacteriaceae</taxon>
        <taxon>Agrococcus</taxon>
    </lineage>
</organism>
<dbReference type="Proteomes" id="UP000321749">
    <property type="component" value="Unassembled WGS sequence"/>
</dbReference>
<proteinExistence type="predicted"/>
<name>A0AA87RGN3_9MICO</name>
<evidence type="ECO:0000259" key="2">
    <source>
        <dbReference type="PROSITE" id="PS51819"/>
    </source>
</evidence>
<dbReference type="SUPFAM" id="SSF54593">
    <property type="entry name" value="Glyoxalase/Bleomycin resistance protein/Dihydroxybiphenyl dioxygenase"/>
    <property type="match status" value="1"/>
</dbReference>
<feature type="domain" description="VOC" evidence="2">
    <location>
        <begin position="4"/>
        <end position="135"/>
    </location>
</feature>
<dbReference type="RefSeq" id="WP_186808097.1">
    <property type="nucleotide sequence ID" value="NZ_BJUU01000002.1"/>
</dbReference>
<dbReference type="InterPro" id="IPR029068">
    <property type="entry name" value="Glyas_Bleomycin-R_OHBP_Dase"/>
</dbReference>
<dbReference type="EMBL" id="BJUU01000002">
    <property type="protein sequence ID" value="GEK79248.1"/>
    <property type="molecule type" value="Genomic_DNA"/>
</dbReference>
<dbReference type="Gene3D" id="3.10.180.10">
    <property type="entry name" value="2,3-Dihydroxybiphenyl 1,2-Dioxygenase, domain 1"/>
    <property type="match status" value="1"/>
</dbReference>
<gene>
    <name evidence="3" type="ORF">ABA31_05990</name>
</gene>
<dbReference type="InterPro" id="IPR041581">
    <property type="entry name" value="Glyoxalase_6"/>
</dbReference>
<dbReference type="Pfam" id="PF18029">
    <property type="entry name" value="Glyoxalase_6"/>
    <property type="match status" value="1"/>
</dbReference>
<evidence type="ECO:0000313" key="4">
    <source>
        <dbReference type="Proteomes" id="UP000321749"/>
    </source>
</evidence>
<dbReference type="AlphaFoldDB" id="A0AA87RGN3"/>
<evidence type="ECO:0000256" key="1">
    <source>
        <dbReference type="SAM" id="MobiDB-lite"/>
    </source>
</evidence>
<dbReference type="CDD" id="cd07247">
    <property type="entry name" value="SgaA_N_like"/>
    <property type="match status" value="1"/>
</dbReference>
<evidence type="ECO:0000313" key="3">
    <source>
        <dbReference type="EMBL" id="GEK79248.1"/>
    </source>
</evidence>
<comment type="caution">
    <text evidence="3">The sequence shown here is derived from an EMBL/GenBank/DDBJ whole genome shotgun (WGS) entry which is preliminary data.</text>
</comment>
<accession>A0AA87RGN3</accession>
<dbReference type="InterPro" id="IPR052164">
    <property type="entry name" value="Anthracycline_SecMetBiosynth"/>
</dbReference>